<dbReference type="VEuPathDB" id="FungiDB:F9C07_2286864"/>
<accession>A0A7U2R3K2</accession>
<dbReference type="InterPro" id="IPR055530">
    <property type="entry name" value="DUF7104"/>
</dbReference>
<dbReference type="Proteomes" id="UP000596276">
    <property type="component" value="Chromosome 6"/>
</dbReference>
<dbReference type="Gene3D" id="1.20.5.340">
    <property type="match status" value="1"/>
</dbReference>
<evidence type="ECO:0000256" key="1">
    <source>
        <dbReference type="SAM" id="Phobius"/>
    </source>
</evidence>
<dbReference type="EMBL" id="CP044623">
    <property type="protein sequence ID" value="QRD94843.1"/>
    <property type="molecule type" value="Genomic_DNA"/>
</dbReference>
<keyword evidence="1" id="KW-1133">Transmembrane helix</keyword>
<feature type="transmembrane region" description="Helical" evidence="1">
    <location>
        <begin position="36"/>
        <end position="55"/>
    </location>
</feature>
<gene>
    <name evidence="2" type="ORF">F9C07_2286864</name>
</gene>
<dbReference type="AlphaFoldDB" id="A0A7U2R3K2"/>
<proteinExistence type="predicted"/>
<evidence type="ECO:0000313" key="3">
    <source>
        <dbReference type="Proteomes" id="UP000596276"/>
    </source>
</evidence>
<dbReference type="Pfam" id="PF23397">
    <property type="entry name" value="DUF7104"/>
    <property type="match status" value="2"/>
</dbReference>
<keyword evidence="1" id="KW-0812">Transmembrane</keyword>
<keyword evidence="3" id="KW-1185">Reference proteome</keyword>
<organism evidence="2 3">
    <name type="scientific">Aspergillus flavus (strain ATCC 200026 / FGSC A1120 / IAM 13836 / NRRL 3357 / JCM 12722 / SRRC 167)</name>
    <dbReference type="NCBI Taxonomy" id="332952"/>
    <lineage>
        <taxon>Eukaryota</taxon>
        <taxon>Fungi</taxon>
        <taxon>Dikarya</taxon>
        <taxon>Ascomycota</taxon>
        <taxon>Pezizomycotina</taxon>
        <taxon>Eurotiomycetes</taxon>
        <taxon>Eurotiomycetidae</taxon>
        <taxon>Eurotiales</taxon>
        <taxon>Aspergillaceae</taxon>
        <taxon>Aspergillus</taxon>
        <taxon>Aspergillus subgen. Circumdati</taxon>
    </lineage>
</organism>
<sequence length="258" mass="28362">MFSQTAHNYLISTEQPRLPSHSRDSDLAHLSMMPSFIYTFAINALLAGALVAQIANAYPQPAVADAAVLSEGSDPPGVFYEELESDIVKRSKTLKIGAKPDKSHTCPKTDRYAKPVEYSSGQLQKAFIQAAQYANDGKQIGAKARAIRAASNEINRFKALSLMLDDYGEGLSITENIVSAAAGNTSKETILIITLLERRVEEISITEKVVRAASNNLESGEGLMTVLLKGGLERFYVGHINRFNQGHVRRRYNRYPSQ</sequence>
<name>A0A7U2R3K2_ASPFN</name>
<dbReference type="VEuPathDB" id="FungiDB:AFLA_009927"/>
<protein>
    <submittedName>
        <fullName evidence="2">Uncharacterized protein</fullName>
    </submittedName>
</protein>
<reference evidence="3" key="1">
    <citation type="journal article" date="2021" name="G3 (Bethesda)">
        <title>Chromosome assembled and annotated genome sequence of Aspergillus flavus NRRL 3357.</title>
        <authorList>
            <person name="Skerker J.M."/>
            <person name="Pianalto K.M."/>
            <person name="Mondo S.J."/>
            <person name="Yang K."/>
            <person name="Arkin A.P."/>
            <person name="Keller N.P."/>
            <person name="Grigoriev I.V."/>
            <person name="Louise Glass N.L."/>
        </authorList>
    </citation>
    <scope>NUCLEOTIDE SEQUENCE [LARGE SCALE GENOMIC DNA]</scope>
    <source>
        <strain evidence="3">ATCC 200026 / FGSC A1120 / IAM 13836 / NRRL 3357 / JCM 12722 / SRRC 167</strain>
    </source>
</reference>
<evidence type="ECO:0000313" key="2">
    <source>
        <dbReference type="EMBL" id="QRD94843.1"/>
    </source>
</evidence>
<keyword evidence="1" id="KW-0472">Membrane</keyword>